<dbReference type="AlphaFoldDB" id="A0A1J1IJM8"/>
<gene>
    <name evidence="1" type="ORF">CLUMA_CG013030</name>
</gene>
<dbReference type="EMBL" id="CVRI01000052">
    <property type="protein sequence ID" value="CRK99748.1"/>
    <property type="molecule type" value="Genomic_DNA"/>
</dbReference>
<keyword evidence="2" id="KW-1185">Reference proteome</keyword>
<evidence type="ECO:0000313" key="2">
    <source>
        <dbReference type="Proteomes" id="UP000183832"/>
    </source>
</evidence>
<organism evidence="1 2">
    <name type="scientific">Clunio marinus</name>
    <dbReference type="NCBI Taxonomy" id="568069"/>
    <lineage>
        <taxon>Eukaryota</taxon>
        <taxon>Metazoa</taxon>
        <taxon>Ecdysozoa</taxon>
        <taxon>Arthropoda</taxon>
        <taxon>Hexapoda</taxon>
        <taxon>Insecta</taxon>
        <taxon>Pterygota</taxon>
        <taxon>Neoptera</taxon>
        <taxon>Endopterygota</taxon>
        <taxon>Diptera</taxon>
        <taxon>Nematocera</taxon>
        <taxon>Chironomoidea</taxon>
        <taxon>Chironomidae</taxon>
        <taxon>Clunio</taxon>
    </lineage>
</organism>
<proteinExistence type="predicted"/>
<reference evidence="1 2" key="1">
    <citation type="submission" date="2015-04" db="EMBL/GenBank/DDBJ databases">
        <authorList>
            <person name="Syromyatnikov M.Y."/>
            <person name="Popov V.N."/>
        </authorList>
    </citation>
    <scope>NUCLEOTIDE SEQUENCE [LARGE SCALE GENOMIC DNA]</scope>
</reference>
<sequence>MEEYILQERTKKEKKPFKYRKVPTRFPFLLMIRYSPSPASNLGLSNVISYEVQFIVFIHVASVLEYAFTSPWHIWEMFFDLIDAMNRDL</sequence>
<evidence type="ECO:0000313" key="1">
    <source>
        <dbReference type="EMBL" id="CRK99748.1"/>
    </source>
</evidence>
<accession>A0A1J1IJM8</accession>
<name>A0A1J1IJM8_9DIPT</name>
<dbReference type="Proteomes" id="UP000183832">
    <property type="component" value="Unassembled WGS sequence"/>
</dbReference>
<protein>
    <submittedName>
        <fullName evidence="1">CLUMA_CG013030, isoform A</fullName>
    </submittedName>
</protein>